<organism evidence="2">
    <name type="scientific">Arundo donax</name>
    <name type="common">Giant reed</name>
    <name type="synonym">Donax arundinaceus</name>
    <dbReference type="NCBI Taxonomy" id="35708"/>
    <lineage>
        <taxon>Eukaryota</taxon>
        <taxon>Viridiplantae</taxon>
        <taxon>Streptophyta</taxon>
        <taxon>Embryophyta</taxon>
        <taxon>Tracheophyta</taxon>
        <taxon>Spermatophyta</taxon>
        <taxon>Magnoliopsida</taxon>
        <taxon>Liliopsida</taxon>
        <taxon>Poales</taxon>
        <taxon>Poaceae</taxon>
        <taxon>PACMAD clade</taxon>
        <taxon>Arundinoideae</taxon>
        <taxon>Arundineae</taxon>
        <taxon>Arundo</taxon>
    </lineage>
</organism>
<dbReference type="AlphaFoldDB" id="A0A0A8YWS8"/>
<evidence type="ECO:0000313" key="2">
    <source>
        <dbReference type="EMBL" id="JAD29888.1"/>
    </source>
</evidence>
<feature type="transmembrane region" description="Helical" evidence="1">
    <location>
        <begin position="12"/>
        <end position="35"/>
    </location>
</feature>
<dbReference type="EMBL" id="GBRH01268007">
    <property type="protein sequence ID" value="JAD29888.1"/>
    <property type="molecule type" value="Transcribed_RNA"/>
</dbReference>
<protein>
    <submittedName>
        <fullName evidence="2">Uncharacterized protein</fullName>
    </submittedName>
</protein>
<keyword evidence="1" id="KW-0812">Transmembrane</keyword>
<accession>A0A0A8YWS8</accession>
<evidence type="ECO:0000256" key="1">
    <source>
        <dbReference type="SAM" id="Phobius"/>
    </source>
</evidence>
<proteinExistence type="predicted"/>
<keyword evidence="1" id="KW-0472">Membrane</keyword>
<reference evidence="2" key="1">
    <citation type="submission" date="2014-09" db="EMBL/GenBank/DDBJ databases">
        <authorList>
            <person name="Magalhaes I.L.F."/>
            <person name="Oliveira U."/>
            <person name="Santos F.R."/>
            <person name="Vidigal T.H.D.A."/>
            <person name="Brescovit A.D."/>
            <person name="Santos A.J."/>
        </authorList>
    </citation>
    <scope>NUCLEOTIDE SEQUENCE</scope>
    <source>
        <tissue evidence="2">Shoot tissue taken approximately 20 cm above the soil surface</tissue>
    </source>
</reference>
<keyword evidence="1" id="KW-1133">Transmembrane helix</keyword>
<reference evidence="2" key="2">
    <citation type="journal article" date="2015" name="Data Brief">
        <title>Shoot transcriptome of the giant reed, Arundo donax.</title>
        <authorList>
            <person name="Barrero R.A."/>
            <person name="Guerrero F.D."/>
            <person name="Moolhuijzen P."/>
            <person name="Goolsby J.A."/>
            <person name="Tidwell J."/>
            <person name="Bellgard S.E."/>
            <person name="Bellgard M.I."/>
        </authorList>
    </citation>
    <scope>NUCLEOTIDE SEQUENCE</scope>
    <source>
        <tissue evidence="2">Shoot tissue taken approximately 20 cm above the soil surface</tissue>
    </source>
</reference>
<name>A0A0A8YWS8_ARUDO</name>
<sequence>MSCFFRFFSKTSFRISIILVFTFISRACLMMNLIFDKCLSEQLLVM</sequence>